<dbReference type="Gene3D" id="3.40.50.1820">
    <property type="entry name" value="alpha/beta hydrolase"/>
    <property type="match status" value="1"/>
</dbReference>
<dbReference type="PANTHER" id="PTHR48098">
    <property type="entry name" value="ENTEROCHELIN ESTERASE-RELATED"/>
    <property type="match status" value="1"/>
</dbReference>
<feature type="chain" id="PRO_5030844274" evidence="1">
    <location>
        <begin position="28"/>
        <end position="398"/>
    </location>
</feature>
<comment type="caution">
    <text evidence="2">The sequence shown here is derived from an EMBL/GenBank/DDBJ whole genome shotgun (WGS) entry which is preliminary data.</text>
</comment>
<evidence type="ECO:0000256" key="1">
    <source>
        <dbReference type="SAM" id="SignalP"/>
    </source>
</evidence>
<dbReference type="GO" id="GO:0016787">
    <property type="term" value="F:hydrolase activity"/>
    <property type="evidence" value="ECO:0007669"/>
    <property type="project" value="UniProtKB-KW"/>
</dbReference>
<dbReference type="Proteomes" id="UP000559626">
    <property type="component" value="Unassembled WGS sequence"/>
</dbReference>
<dbReference type="AlphaFoldDB" id="A0A7Y0ADE5"/>
<sequence length="398" mass="43100">MKWRSGCRWSGALALGLALGASCPVRAQTMLRVAVPATTPAGPIYVAGSFNAWQPAAPGFALSRQPDGSYQLTLPATVRGPQEFKLTRGSWATGEADASFQAAPNRHADFGPGPATLPLQVAAWQDQRPTSAPPPAPKPHTLTGNVRVLTDSFKLPQLGGRARRVWLYLPPDYSGMSLRRYPVLYMQDGQNVFDDATAYSGEWGVDETLGQLGASGASTAGCIVVAVDNGGERRLDEYSPWLNTELKHGGEGDAYVNFLAFTLKPYIDSHYRTLPDAAHTAIAGSSMGGLIALYAGLKYPMVFGRVGVFSPAIWFAKDSLLSYERRHRPAPLSSRFYFVAGPAESETMLPLMTAARNGLLARGVPASHLAFKAPADGQHSEWFWRREFGPAYRWLLAE</sequence>
<keyword evidence="2" id="KW-0378">Hydrolase</keyword>
<dbReference type="EMBL" id="JABBGH010000001">
    <property type="protein sequence ID" value="NML65318.1"/>
    <property type="molecule type" value="Genomic_DNA"/>
</dbReference>
<dbReference type="InterPro" id="IPR029058">
    <property type="entry name" value="AB_hydrolase_fold"/>
</dbReference>
<proteinExistence type="predicted"/>
<evidence type="ECO:0000313" key="3">
    <source>
        <dbReference type="Proteomes" id="UP000559626"/>
    </source>
</evidence>
<keyword evidence="1" id="KW-0732">Signal</keyword>
<feature type="signal peptide" evidence="1">
    <location>
        <begin position="1"/>
        <end position="27"/>
    </location>
</feature>
<dbReference type="InterPro" id="IPR000801">
    <property type="entry name" value="Esterase-like"/>
</dbReference>
<keyword evidence="3" id="KW-1185">Reference proteome</keyword>
<organism evidence="2 3">
    <name type="scientific">Hymenobacter polaris</name>
    <dbReference type="NCBI Taxonomy" id="2682546"/>
    <lineage>
        <taxon>Bacteria</taxon>
        <taxon>Pseudomonadati</taxon>
        <taxon>Bacteroidota</taxon>
        <taxon>Cytophagia</taxon>
        <taxon>Cytophagales</taxon>
        <taxon>Hymenobacteraceae</taxon>
        <taxon>Hymenobacter</taxon>
    </lineage>
</organism>
<name>A0A7Y0ADE5_9BACT</name>
<dbReference type="PROSITE" id="PS51257">
    <property type="entry name" value="PROKAR_LIPOPROTEIN"/>
    <property type="match status" value="1"/>
</dbReference>
<protein>
    <submittedName>
        <fullName evidence="2">Alpha/beta hydrolase</fullName>
    </submittedName>
</protein>
<accession>A0A7Y0ADE5</accession>
<dbReference type="Pfam" id="PF00756">
    <property type="entry name" value="Esterase"/>
    <property type="match status" value="1"/>
</dbReference>
<evidence type="ECO:0000313" key="2">
    <source>
        <dbReference type="EMBL" id="NML65318.1"/>
    </source>
</evidence>
<gene>
    <name evidence="2" type="ORF">HHL22_08890</name>
</gene>
<reference evidence="2 3" key="1">
    <citation type="submission" date="2020-04" db="EMBL/GenBank/DDBJ databases">
        <title>Hymenobacter polaris sp. nov., isolated from Arctic soil.</title>
        <authorList>
            <person name="Dahal R.H."/>
        </authorList>
    </citation>
    <scope>NUCLEOTIDE SEQUENCE [LARGE SCALE GENOMIC DNA]</scope>
    <source>
        <strain evidence="2 3">RP-2-7</strain>
    </source>
</reference>
<dbReference type="InterPro" id="IPR050583">
    <property type="entry name" value="Mycobacterial_A85_antigen"/>
</dbReference>
<dbReference type="SUPFAM" id="SSF53474">
    <property type="entry name" value="alpha/beta-Hydrolases"/>
    <property type="match status" value="1"/>
</dbReference>
<dbReference type="RefSeq" id="WP_169530562.1">
    <property type="nucleotide sequence ID" value="NZ_JABBGH010000001.1"/>
</dbReference>
<dbReference type="PANTHER" id="PTHR48098:SF6">
    <property type="entry name" value="FERRI-BACILLIBACTIN ESTERASE BESA"/>
    <property type="match status" value="1"/>
</dbReference>